<dbReference type="InterPro" id="IPR000185">
    <property type="entry name" value="SecA"/>
</dbReference>
<feature type="binding site" evidence="12">
    <location>
        <position position="486"/>
    </location>
    <ligand>
        <name>ATP</name>
        <dbReference type="ChEBI" id="CHEBI:30616"/>
    </ligand>
</feature>
<dbReference type="GO" id="GO:0043952">
    <property type="term" value="P:protein transport by the Sec complex"/>
    <property type="evidence" value="ECO:0007669"/>
    <property type="project" value="TreeGrafter"/>
</dbReference>
<dbReference type="Pfam" id="PF01043">
    <property type="entry name" value="SecA_PP_bind"/>
    <property type="match status" value="1"/>
</dbReference>
<keyword evidence="9 12" id="KW-1278">Translocase</keyword>
<keyword evidence="6 12" id="KW-0547">Nucleotide-binding</keyword>
<keyword evidence="11 12" id="KW-0472">Membrane</keyword>
<keyword evidence="4 12" id="KW-1003">Cell membrane</keyword>
<evidence type="ECO:0000256" key="12">
    <source>
        <dbReference type="HAMAP-Rule" id="MF_01382"/>
    </source>
</evidence>
<dbReference type="InterPro" id="IPR027417">
    <property type="entry name" value="P-loop_NTPase"/>
</dbReference>
<feature type="binding site" evidence="12">
    <location>
        <position position="80"/>
    </location>
    <ligand>
        <name>ATP</name>
        <dbReference type="ChEBI" id="CHEBI:30616"/>
    </ligand>
</feature>
<evidence type="ECO:0000256" key="4">
    <source>
        <dbReference type="ARBA" id="ARBA00022475"/>
    </source>
</evidence>
<dbReference type="Gene3D" id="3.40.50.300">
    <property type="entry name" value="P-loop containing nucleotide triphosphate hydrolases"/>
    <property type="match status" value="3"/>
</dbReference>
<evidence type="ECO:0000256" key="8">
    <source>
        <dbReference type="ARBA" id="ARBA00022927"/>
    </source>
</evidence>
<organism evidence="16 17">
    <name type="scientific">Listeria grayi FSL F6-1183</name>
    <dbReference type="NCBI Taxonomy" id="1265827"/>
    <lineage>
        <taxon>Bacteria</taxon>
        <taxon>Bacillati</taxon>
        <taxon>Bacillota</taxon>
        <taxon>Bacilli</taxon>
        <taxon>Bacillales</taxon>
        <taxon>Listeriaceae</taxon>
        <taxon>Listeria</taxon>
    </lineage>
</organism>
<dbReference type="InterPro" id="IPR014018">
    <property type="entry name" value="SecA_motor_DEAD"/>
</dbReference>
<evidence type="ECO:0000313" key="16">
    <source>
        <dbReference type="EMBL" id="EUJ26221.1"/>
    </source>
</evidence>
<comment type="similarity">
    <text evidence="2 12">Belongs to the SecA family.</text>
</comment>
<dbReference type="PROSITE" id="PS51196">
    <property type="entry name" value="SECA_MOTOR_DEAD"/>
    <property type="match status" value="1"/>
</dbReference>
<keyword evidence="8 12" id="KW-0653">Protein transport</keyword>
<keyword evidence="3 12" id="KW-0813">Transport</keyword>
<dbReference type="GO" id="GO:0005524">
    <property type="term" value="F:ATP binding"/>
    <property type="evidence" value="ECO:0007669"/>
    <property type="project" value="UniProtKB-UniRule"/>
</dbReference>
<dbReference type="SUPFAM" id="SSF81767">
    <property type="entry name" value="Pre-protein crosslinking domain of SecA"/>
    <property type="match status" value="1"/>
</dbReference>
<keyword evidence="5 12" id="KW-0963">Cytoplasm</keyword>
<evidence type="ECO:0000313" key="17">
    <source>
        <dbReference type="Proteomes" id="UP000019251"/>
    </source>
</evidence>
<dbReference type="GO" id="GO:0005829">
    <property type="term" value="C:cytosol"/>
    <property type="evidence" value="ECO:0007669"/>
    <property type="project" value="TreeGrafter"/>
</dbReference>
<dbReference type="SUPFAM" id="SSF81886">
    <property type="entry name" value="Helical scaffold and wing domains of SecA"/>
    <property type="match status" value="1"/>
</dbReference>
<dbReference type="GO" id="GO:0065002">
    <property type="term" value="P:intracellular protein transmembrane transport"/>
    <property type="evidence" value="ECO:0007669"/>
    <property type="project" value="UniProtKB-UniRule"/>
</dbReference>
<comment type="subunit">
    <text evidence="12">Monomer and homodimer. Part of the essential Sec protein translocation apparatus which comprises SecA, SecYEG and auxiliary proteins SecDF. Other proteins may also be involved.</text>
</comment>
<comment type="function">
    <text evidence="12">Part of the Sec protein translocase complex. Interacts with the SecYEG preprotein conducting channel. Has a central role in coupling the hydrolysis of ATP to the transfer of proteins into and across the cell membrane, serving as an ATP-driven molecular motor driving the stepwise translocation of polypeptide chains across the membrane.</text>
</comment>
<dbReference type="HAMAP" id="MF_01382">
    <property type="entry name" value="SecA"/>
    <property type="match status" value="1"/>
</dbReference>
<proteinExistence type="inferred from homology"/>
<evidence type="ECO:0000256" key="5">
    <source>
        <dbReference type="ARBA" id="ARBA00022490"/>
    </source>
</evidence>
<feature type="domain" description="Helicase ATP-binding" evidence="13">
    <location>
        <begin position="82"/>
        <end position="219"/>
    </location>
</feature>
<evidence type="ECO:0000256" key="11">
    <source>
        <dbReference type="ARBA" id="ARBA00023136"/>
    </source>
</evidence>
<protein>
    <recommendedName>
        <fullName evidence="12">Protein translocase subunit SecA</fullName>
        <ecNumber evidence="12">7.4.2.8</ecNumber>
    </recommendedName>
</protein>
<dbReference type="NCBIfam" id="NF006630">
    <property type="entry name" value="PRK09200.1"/>
    <property type="match status" value="1"/>
</dbReference>
<gene>
    <name evidence="12" type="primary">secA</name>
    <name evidence="16" type="ORF">LMUR_13494</name>
</gene>
<dbReference type="Pfam" id="PF07516">
    <property type="entry name" value="SecA_SW"/>
    <property type="match status" value="1"/>
</dbReference>
<sequence>MEQSFNDKRIVRAYREVARKIVKKEGLYHNMDQAELKEQTAIWREKFKTKEMTERDKINIFALAREAARRITGLEAVTVQLIGALVLGDGKVAEMKTGEGKTLVSLFVMYIEVIRGNRVHLITANEYLAKRDREEIGQVLEYLGVSVALNEAQLDKFQKKAIYTADVIYGTAAEFGFDYLRDNMVRAWEDKVQSGLDFVLIDEADSILIDEARTPLLISDKKEEDLSLYQDAELLVQSMLKDDYEIDEQKRFVWLNDAGIEKAQRFWQVESLYLEEAQNFLRITMLALRAHFLMQKDKDYVVLDDEVLIIDPHTGRALPGRRFNDGLHQAIEAKEGAAVKEESRTLATITIQNYFRMYKKLSGMTGTAKTEEEEFKEIYGMDVVVIPTNLKVNRQDMPDDIFYTQKEKGRAIIYEVSWRHDKGQPTLIGTSSIKNNEWISGLLTDANIPHQVLNAKNHAQEAEIIAKAGKRGMVTLATNMAGRGTDIKLDEDAHQLGGLAVIGTERHESRRIDLQLMGRAGRRGDLGFSKFMISLEDDLLADYDSKRWIKLREKLLRRAPRTGKPVNKLRLHTYVYEAQKRLEGANYDLRKELLSYDEVIDLQRKMVYQERNELLQRQKLGVSSEKILREIAEQTFKVTGDEQTMEEAYKRQEEFLAGTSFPMSMEEIKREDPDVVIEKLINWHKGQREKIPAETMSAIEKEVYLNLMDQMWVMHLDEMVQLREGIHLRAYAQQDPLVMYQKEGGELFKKFQSEYHFYFAHALLELEPDGLVMG</sequence>
<feature type="binding site" evidence="12">
    <location>
        <begin position="98"/>
        <end position="102"/>
    </location>
    <ligand>
        <name>ATP</name>
        <dbReference type="ChEBI" id="CHEBI:30616"/>
    </ligand>
</feature>
<feature type="domain" description="Helicase C-terminal" evidence="14">
    <location>
        <begin position="396"/>
        <end position="570"/>
    </location>
</feature>
<dbReference type="GO" id="GO:0017038">
    <property type="term" value="P:protein import"/>
    <property type="evidence" value="ECO:0007669"/>
    <property type="project" value="InterPro"/>
</dbReference>
<dbReference type="Gene3D" id="1.10.3060.10">
    <property type="entry name" value="Helical scaffold and wing domains of SecA"/>
    <property type="match status" value="1"/>
</dbReference>
<dbReference type="InterPro" id="IPR011116">
    <property type="entry name" value="SecA_Wing/Scaffold"/>
</dbReference>
<dbReference type="GO" id="GO:0005886">
    <property type="term" value="C:plasma membrane"/>
    <property type="evidence" value="ECO:0007669"/>
    <property type="project" value="UniProtKB-SubCell"/>
</dbReference>
<feature type="domain" description="SecA family profile" evidence="15">
    <location>
        <begin position="1"/>
        <end position="564"/>
    </location>
</feature>
<dbReference type="InterPro" id="IPR001650">
    <property type="entry name" value="Helicase_C-like"/>
</dbReference>
<dbReference type="Pfam" id="PF07517">
    <property type="entry name" value="SecA_DEAD"/>
    <property type="match status" value="1"/>
</dbReference>
<dbReference type="PRINTS" id="PR00906">
    <property type="entry name" value="SECA"/>
</dbReference>
<dbReference type="Pfam" id="PF21090">
    <property type="entry name" value="P-loop_SecA"/>
    <property type="match status" value="1"/>
</dbReference>
<evidence type="ECO:0000256" key="7">
    <source>
        <dbReference type="ARBA" id="ARBA00022840"/>
    </source>
</evidence>
<dbReference type="GO" id="GO:0006605">
    <property type="term" value="P:protein targeting"/>
    <property type="evidence" value="ECO:0007669"/>
    <property type="project" value="UniProtKB-UniRule"/>
</dbReference>
<evidence type="ECO:0000259" key="14">
    <source>
        <dbReference type="PROSITE" id="PS51194"/>
    </source>
</evidence>
<dbReference type="PANTHER" id="PTHR30612:SF0">
    <property type="entry name" value="CHLOROPLAST PROTEIN-TRANSPORTING ATPASE"/>
    <property type="match status" value="1"/>
</dbReference>
<dbReference type="Proteomes" id="UP000019251">
    <property type="component" value="Unassembled WGS sequence"/>
</dbReference>
<dbReference type="Gene3D" id="3.90.1440.10">
    <property type="entry name" value="SecA, preprotein cross-linking domain"/>
    <property type="match status" value="1"/>
</dbReference>
<dbReference type="SMART" id="SM00957">
    <property type="entry name" value="SecA_DEAD"/>
    <property type="match status" value="1"/>
</dbReference>
<dbReference type="SMART" id="SM00958">
    <property type="entry name" value="SecA_PP_bind"/>
    <property type="match status" value="1"/>
</dbReference>
<dbReference type="InterPro" id="IPR011115">
    <property type="entry name" value="SecA_DEAD"/>
</dbReference>
<dbReference type="EMBL" id="AODG01000018">
    <property type="protein sequence ID" value="EUJ26221.1"/>
    <property type="molecule type" value="Genomic_DNA"/>
</dbReference>
<dbReference type="GO" id="GO:0031522">
    <property type="term" value="C:cell envelope Sec protein transport complex"/>
    <property type="evidence" value="ECO:0007669"/>
    <property type="project" value="TreeGrafter"/>
</dbReference>
<comment type="subcellular location">
    <subcellularLocation>
        <location evidence="12">Cell membrane</location>
        <topology evidence="12">Peripheral membrane protein</topology>
        <orientation evidence="12">Cytoplasmic side</orientation>
    </subcellularLocation>
    <subcellularLocation>
        <location evidence="12">Cytoplasm</location>
    </subcellularLocation>
    <subcellularLocation>
        <location evidence="1">Membrane</location>
        <topology evidence="1">Peripheral membrane protein</topology>
    </subcellularLocation>
    <text evidence="12">Distribution is 50-50.</text>
</comment>
<evidence type="ECO:0000256" key="10">
    <source>
        <dbReference type="ARBA" id="ARBA00023010"/>
    </source>
</evidence>
<comment type="caution">
    <text evidence="16">The sequence shown here is derived from an EMBL/GenBank/DDBJ whole genome shotgun (WGS) entry which is preliminary data.</text>
</comment>
<comment type="catalytic activity">
    <reaction evidence="12">
        <text>ATP + H2O + cellular proteinSide 1 = ADP + phosphate + cellular proteinSide 2.</text>
        <dbReference type="EC" id="7.4.2.8"/>
    </reaction>
</comment>
<evidence type="ECO:0000256" key="9">
    <source>
        <dbReference type="ARBA" id="ARBA00022967"/>
    </source>
</evidence>
<dbReference type="PROSITE" id="PS51192">
    <property type="entry name" value="HELICASE_ATP_BIND_1"/>
    <property type="match status" value="1"/>
</dbReference>
<dbReference type="PANTHER" id="PTHR30612">
    <property type="entry name" value="SECA INNER MEMBRANE COMPONENT OF SEC PROTEIN SECRETION SYSTEM"/>
    <property type="match status" value="1"/>
</dbReference>
<keyword evidence="7 12" id="KW-0067">ATP-binding</keyword>
<dbReference type="GO" id="GO:0008564">
    <property type="term" value="F:protein-exporting ATPase activity"/>
    <property type="evidence" value="ECO:0007669"/>
    <property type="project" value="UniProtKB-EC"/>
</dbReference>
<keyword evidence="10 12" id="KW-0811">Translocation</keyword>
<dbReference type="NCBIfam" id="NF012136">
    <property type="entry name" value="SecA2_Lm"/>
    <property type="match status" value="1"/>
</dbReference>
<dbReference type="InterPro" id="IPR011130">
    <property type="entry name" value="SecA_preprotein_X-link_dom"/>
</dbReference>
<dbReference type="InterPro" id="IPR014001">
    <property type="entry name" value="Helicase_ATP-bd"/>
</dbReference>
<dbReference type="SUPFAM" id="SSF52540">
    <property type="entry name" value="P-loop containing nucleoside triphosphate hydrolases"/>
    <property type="match status" value="2"/>
</dbReference>
<dbReference type="AlphaFoldDB" id="A0A829R599"/>
<dbReference type="RefSeq" id="WP_036107900.1">
    <property type="nucleotide sequence ID" value="NZ_AODG01000018.1"/>
</dbReference>
<dbReference type="InterPro" id="IPR036266">
    <property type="entry name" value="SecA_Wing/Scaffold_sf"/>
</dbReference>
<dbReference type="CDD" id="cd17928">
    <property type="entry name" value="DEXDc_SecA"/>
    <property type="match status" value="1"/>
</dbReference>
<evidence type="ECO:0000256" key="1">
    <source>
        <dbReference type="ARBA" id="ARBA00004170"/>
    </source>
</evidence>
<evidence type="ECO:0000256" key="2">
    <source>
        <dbReference type="ARBA" id="ARBA00007650"/>
    </source>
</evidence>
<evidence type="ECO:0000259" key="15">
    <source>
        <dbReference type="PROSITE" id="PS51196"/>
    </source>
</evidence>
<evidence type="ECO:0000259" key="13">
    <source>
        <dbReference type="PROSITE" id="PS51192"/>
    </source>
</evidence>
<dbReference type="EC" id="7.4.2.8" evidence="12"/>
<evidence type="ECO:0000256" key="3">
    <source>
        <dbReference type="ARBA" id="ARBA00022448"/>
    </source>
</evidence>
<dbReference type="InterPro" id="IPR044722">
    <property type="entry name" value="SecA_SF2_C"/>
</dbReference>
<reference evidence="16 17" key="1">
    <citation type="submission" date="2012-12" db="EMBL/GenBank/DDBJ databases">
        <title>Novel taxa of Listeriaceae from agricultural environments in the United States.</title>
        <authorList>
            <person name="den Bakker H.C."/>
            <person name="Allred A."/>
            <person name="Warchocki S."/>
            <person name="Wright E.M."/>
            <person name="Burrell A."/>
            <person name="Nightingale K.K."/>
            <person name="Kephart D."/>
            <person name="Wiedmann M."/>
        </authorList>
    </citation>
    <scope>NUCLEOTIDE SEQUENCE [LARGE SCALE GENOMIC DNA]</scope>
    <source>
        <strain evidence="16 17">FSL F6-1183</strain>
    </source>
</reference>
<dbReference type="PROSITE" id="PS51194">
    <property type="entry name" value="HELICASE_CTER"/>
    <property type="match status" value="1"/>
</dbReference>
<evidence type="ECO:0000256" key="6">
    <source>
        <dbReference type="ARBA" id="ARBA00022741"/>
    </source>
</evidence>
<dbReference type="InterPro" id="IPR036670">
    <property type="entry name" value="SecA_X-link_sf"/>
</dbReference>
<accession>A0A829R599</accession>
<dbReference type="FunFam" id="3.40.50.300:FF:000429">
    <property type="entry name" value="Preprotein translocase subunit SecA"/>
    <property type="match status" value="1"/>
</dbReference>
<name>A0A829R599_LISGR</name>
<dbReference type="CDD" id="cd18803">
    <property type="entry name" value="SF2_C_secA"/>
    <property type="match status" value="1"/>
</dbReference>